<keyword evidence="10" id="KW-1185">Reference proteome</keyword>
<keyword evidence="6 8" id="KW-0472">Membrane</keyword>
<dbReference type="EMBL" id="JAAOAV010000275">
    <property type="protein sequence ID" value="KAF5585111.1"/>
    <property type="molecule type" value="Genomic_DNA"/>
</dbReference>
<proteinExistence type="predicted"/>
<dbReference type="PANTHER" id="PTHR23502:SF186">
    <property type="entry name" value="MAJOR FACILITATOR SUPERFAMILY (MFS) PROFILE DOMAIN-CONTAINING PROTEIN"/>
    <property type="match status" value="1"/>
</dbReference>
<name>A0A8H5NZC8_GIBSU</name>
<comment type="subcellular location">
    <subcellularLocation>
        <location evidence="1">Cell membrane</location>
        <topology evidence="1">Multi-pass membrane protein</topology>
    </subcellularLocation>
</comment>
<evidence type="ECO:0000256" key="7">
    <source>
        <dbReference type="ARBA" id="ARBA00023180"/>
    </source>
</evidence>
<keyword evidence="7" id="KW-0325">Glycoprotein</keyword>
<organism evidence="9 10">
    <name type="scientific">Gibberella subglutinans</name>
    <name type="common">Fusarium subglutinans</name>
    <dbReference type="NCBI Taxonomy" id="42677"/>
    <lineage>
        <taxon>Eukaryota</taxon>
        <taxon>Fungi</taxon>
        <taxon>Dikarya</taxon>
        <taxon>Ascomycota</taxon>
        <taxon>Pezizomycotina</taxon>
        <taxon>Sordariomycetes</taxon>
        <taxon>Hypocreomycetidae</taxon>
        <taxon>Hypocreales</taxon>
        <taxon>Nectriaceae</taxon>
        <taxon>Fusarium</taxon>
        <taxon>Fusarium fujikuroi species complex</taxon>
    </lineage>
</organism>
<evidence type="ECO:0000256" key="8">
    <source>
        <dbReference type="SAM" id="Phobius"/>
    </source>
</evidence>
<evidence type="ECO:0000256" key="3">
    <source>
        <dbReference type="ARBA" id="ARBA00022475"/>
    </source>
</evidence>
<evidence type="ECO:0000256" key="4">
    <source>
        <dbReference type="ARBA" id="ARBA00022692"/>
    </source>
</evidence>
<evidence type="ECO:0000313" key="9">
    <source>
        <dbReference type="EMBL" id="KAF5585111.1"/>
    </source>
</evidence>
<dbReference type="GO" id="GO:0022857">
    <property type="term" value="F:transmembrane transporter activity"/>
    <property type="evidence" value="ECO:0007669"/>
    <property type="project" value="TreeGrafter"/>
</dbReference>
<dbReference type="PANTHER" id="PTHR23502">
    <property type="entry name" value="MAJOR FACILITATOR SUPERFAMILY"/>
    <property type="match status" value="1"/>
</dbReference>
<evidence type="ECO:0000256" key="1">
    <source>
        <dbReference type="ARBA" id="ARBA00004651"/>
    </source>
</evidence>
<dbReference type="GO" id="GO:0005886">
    <property type="term" value="C:plasma membrane"/>
    <property type="evidence" value="ECO:0007669"/>
    <property type="project" value="UniProtKB-SubCell"/>
</dbReference>
<dbReference type="GeneID" id="59312078"/>
<keyword evidence="5 8" id="KW-1133">Transmembrane helix</keyword>
<dbReference type="SUPFAM" id="SSF103473">
    <property type="entry name" value="MFS general substrate transporter"/>
    <property type="match status" value="1"/>
</dbReference>
<dbReference type="OrthoDB" id="446368at2759"/>
<gene>
    <name evidence="9" type="ORF">FSUBG_12561</name>
</gene>
<dbReference type="AlphaFoldDB" id="A0A8H5NZC8"/>
<sequence>MPAITPPALLNGDDPEEPAKKRKTIKAAMVGAPAAPALNRLNSLDSIFAASVLAANSILRSLFGAVFPLFTTYMYNDLGIHWASSISAFLAVACVPFPFLFHKYAKTIRMKCEYAAEAADVLQRMRTKHGMITEDQAELERRASNALRRSLTEPRTSKSIQ</sequence>
<dbReference type="Proteomes" id="UP000547976">
    <property type="component" value="Unassembled WGS sequence"/>
</dbReference>
<feature type="transmembrane region" description="Helical" evidence="8">
    <location>
        <begin position="47"/>
        <end position="70"/>
    </location>
</feature>
<keyword evidence="3" id="KW-1003">Cell membrane</keyword>
<accession>A0A8H5NZC8</accession>
<dbReference type="RefSeq" id="XP_036531968.1">
    <property type="nucleotide sequence ID" value="XM_036677360.1"/>
</dbReference>
<evidence type="ECO:0000256" key="5">
    <source>
        <dbReference type="ARBA" id="ARBA00022989"/>
    </source>
</evidence>
<dbReference type="Gene3D" id="1.20.1250.20">
    <property type="entry name" value="MFS general substrate transporter like domains"/>
    <property type="match status" value="1"/>
</dbReference>
<feature type="transmembrane region" description="Helical" evidence="8">
    <location>
        <begin position="82"/>
        <end position="101"/>
    </location>
</feature>
<keyword evidence="4 8" id="KW-0812">Transmembrane</keyword>
<dbReference type="InterPro" id="IPR036259">
    <property type="entry name" value="MFS_trans_sf"/>
</dbReference>
<protein>
    <submittedName>
        <fullName evidence="9">Multidrug resistance</fullName>
    </submittedName>
</protein>
<comment type="caution">
    <text evidence="9">The sequence shown here is derived from an EMBL/GenBank/DDBJ whole genome shotgun (WGS) entry which is preliminary data.</text>
</comment>
<keyword evidence="2" id="KW-0813">Transport</keyword>
<evidence type="ECO:0000313" key="10">
    <source>
        <dbReference type="Proteomes" id="UP000547976"/>
    </source>
</evidence>
<reference evidence="9 10" key="1">
    <citation type="submission" date="2020-05" db="EMBL/GenBank/DDBJ databases">
        <title>Identification and distribution of gene clusters putatively required for synthesis of sphingolipid metabolism inhibitors in phylogenetically diverse species of the filamentous fungus Fusarium.</title>
        <authorList>
            <person name="Kim H.-S."/>
            <person name="Busman M."/>
            <person name="Brown D.W."/>
            <person name="Divon H."/>
            <person name="Uhlig S."/>
            <person name="Proctor R.H."/>
        </authorList>
    </citation>
    <scope>NUCLEOTIDE SEQUENCE [LARGE SCALE GENOMIC DNA]</scope>
    <source>
        <strain evidence="9 10">NRRL 66333</strain>
    </source>
</reference>
<evidence type="ECO:0000256" key="2">
    <source>
        <dbReference type="ARBA" id="ARBA00022448"/>
    </source>
</evidence>
<evidence type="ECO:0000256" key="6">
    <source>
        <dbReference type="ARBA" id="ARBA00023136"/>
    </source>
</evidence>